<dbReference type="EMBL" id="FOSV01000024">
    <property type="protein sequence ID" value="SFL78412.1"/>
    <property type="molecule type" value="Genomic_DNA"/>
</dbReference>
<keyword evidence="5" id="KW-1185">Reference proteome</keyword>
<dbReference type="InterPro" id="IPR050065">
    <property type="entry name" value="GlmU-like"/>
</dbReference>
<gene>
    <name evidence="4" type="ORF">SAMN04488125_12464</name>
</gene>
<dbReference type="STRING" id="414703.SAMN04488125_12464"/>
<dbReference type="GO" id="GO:0016779">
    <property type="term" value="F:nucleotidyltransferase activity"/>
    <property type="evidence" value="ECO:0007669"/>
    <property type="project" value="UniProtKB-KW"/>
</dbReference>
<protein>
    <submittedName>
        <fullName evidence="4">Nucleotidyl transferase</fullName>
    </submittedName>
</protein>
<feature type="domain" description="Nucleotidyl transferase" evidence="3">
    <location>
        <begin position="29"/>
        <end position="172"/>
    </location>
</feature>
<evidence type="ECO:0000313" key="4">
    <source>
        <dbReference type="EMBL" id="SFL78412.1"/>
    </source>
</evidence>
<organism evidence="4 5">
    <name type="scientific">Methylorubrum salsuginis</name>
    <dbReference type="NCBI Taxonomy" id="414703"/>
    <lineage>
        <taxon>Bacteria</taxon>
        <taxon>Pseudomonadati</taxon>
        <taxon>Pseudomonadota</taxon>
        <taxon>Alphaproteobacteria</taxon>
        <taxon>Hyphomicrobiales</taxon>
        <taxon>Methylobacteriaceae</taxon>
        <taxon>Methylorubrum</taxon>
    </lineage>
</organism>
<dbReference type="Gene3D" id="3.90.550.10">
    <property type="entry name" value="Spore Coat Polysaccharide Biosynthesis Protein SpsA, Chain A"/>
    <property type="match status" value="1"/>
</dbReference>
<reference evidence="5" key="1">
    <citation type="submission" date="2016-10" db="EMBL/GenBank/DDBJ databases">
        <authorList>
            <person name="Varghese N."/>
            <person name="Submissions S."/>
        </authorList>
    </citation>
    <scope>NUCLEOTIDE SEQUENCE [LARGE SCALE GENOMIC DNA]</scope>
    <source>
        <strain evidence="5">CGMCC 1.6474</strain>
    </source>
</reference>
<dbReference type="AlphaFoldDB" id="A0A1I4KI04"/>
<dbReference type="PIRSF" id="PIRSF028162">
    <property type="entry name" value="BcbE_prd"/>
    <property type="match status" value="1"/>
</dbReference>
<dbReference type="CDD" id="cd04183">
    <property type="entry name" value="GT2_BcE_like"/>
    <property type="match status" value="1"/>
</dbReference>
<dbReference type="Pfam" id="PF00483">
    <property type="entry name" value="NTP_transferase"/>
    <property type="match status" value="1"/>
</dbReference>
<evidence type="ECO:0000256" key="2">
    <source>
        <dbReference type="ARBA" id="ARBA00022695"/>
    </source>
</evidence>
<keyword evidence="2" id="KW-0548">Nucleotidyltransferase</keyword>
<dbReference type="SUPFAM" id="SSF53448">
    <property type="entry name" value="Nucleotide-diphospho-sugar transferases"/>
    <property type="match status" value="1"/>
</dbReference>
<dbReference type="Proteomes" id="UP000198804">
    <property type="component" value="Unassembled WGS sequence"/>
</dbReference>
<evidence type="ECO:0000313" key="5">
    <source>
        <dbReference type="Proteomes" id="UP000198804"/>
    </source>
</evidence>
<name>A0A1I4KI04_9HYPH</name>
<dbReference type="PANTHER" id="PTHR43584">
    <property type="entry name" value="NUCLEOTIDYL TRANSFERASE"/>
    <property type="match status" value="1"/>
</dbReference>
<proteinExistence type="predicted"/>
<dbReference type="InterPro" id="IPR016873">
    <property type="entry name" value="Caps_polysacc_synth_BcbE_prd"/>
</dbReference>
<dbReference type="PANTHER" id="PTHR43584:SF8">
    <property type="entry name" value="N-ACETYLMURAMATE ALPHA-1-PHOSPHATE URIDYLYLTRANSFERASE"/>
    <property type="match status" value="1"/>
</dbReference>
<sequence length="242" mass="26846">MNVLILAAGETVHDGNEPYPVWLSEADGQLMLERQIKALSHLNPNRYVVCIRASDNTAHHVGDILAMIEPKAVVVDIKRETAGAACTALLAIGKMAFDEELVIVNATDQHHVDLAEIVARFRESGADGGVLTFDSLHPRYSYVRLDGDENVVEVAEKRPISRTANAGFYWLRNAGEFFQALKDMILKDAQVNGRFYVAPALNELILKQKVIKTIRLPKDAYIPVKSARQLDHYEQRAGEGNA</sequence>
<keyword evidence="1 4" id="KW-0808">Transferase</keyword>
<accession>A0A1I4KI04</accession>
<dbReference type="OrthoDB" id="9788272at2"/>
<dbReference type="InterPro" id="IPR029044">
    <property type="entry name" value="Nucleotide-diphossugar_trans"/>
</dbReference>
<dbReference type="InterPro" id="IPR005835">
    <property type="entry name" value="NTP_transferase_dom"/>
</dbReference>
<dbReference type="RefSeq" id="WP_091950830.1">
    <property type="nucleotide sequence ID" value="NZ_FOSV01000024.1"/>
</dbReference>
<evidence type="ECO:0000259" key="3">
    <source>
        <dbReference type="Pfam" id="PF00483"/>
    </source>
</evidence>
<evidence type="ECO:0000256" key="1">
    <source>
        <dbReference type="ARBA" id="ARBA00022679"/>
    </source>
</evidence>